<keyword evidence="13" id="KW-0966">Cell projection</keyword>
<evidence type="ECO:0000256" key="6">
    <source>
        <dbReference type="ARBA" id="ARBA00022692"/>
    </source>
</evidence>
<name>A0ABQ8TCL5_PERAM</name>
<evidence type="ECO:0000256" key="11">
    <source>
        <dbReference type="ARBA" id="ARBA00023136"/>
    </source>
</evidence>
<evidence type="ECO:0000256" key="12">
    <source>
        <dbReference type="ARBA" id="ARBA00023180"/>
    </source>
</evidence>
<evidence type="ECO:0000256" key="19">
    <source>
        <dbReference type="ARBA" id="ARBA00076257"/>
    </source>
</evidence>
<evidence type="ECO:0000256" key="4">
    <source>
        <dbReference type="ARBA" id="ARBA00004279"/>
    </source>
</evidence>
<comment type="similarity">
    <text evidence="5 20">Belongs to the LAMP family.</text>
</comment>
<dbReference type="InterPro" id="IPR048524">
    <property type="entry name" value="Lamp2-like_TM"/>
</dbReference>
<feature type="transmembrane region" description="Helical" evidence="21">
    <location>
        <begin position="172"/>
        <end position="194"/>
    </location>
</feature>
<evidence type="ECO:0000256" key="9">
    <source>
        <dbReference type="ARBA" id="ARBA00022989"/>
    </source>
</evidence>
<keyword evidence="25" id="KW-1185">Reference proteome</keyword>
<comment type="function">
    <text evidence="16">Plays a role in short-term synaptic plasticity in a subset of GABAergic neurons in the brain.</text>
</comment>
<keyword evidence="20" id="KW-1015">Disulfide bond</keyword>
<feature type="disulfide bond" evidence="20">
    <location>
        <begin position="5"/>
        <end position="43"/>
    </location>
</feature>
<evidence type="ECO:0000256" key="8">
    <source>
        <dbReference type="ARBA" id="ARBA00022753"/>
    </source>
</evidence>
<reference evidence="24 25" key="1">
    <citation type="journal article" date="2022" name="Allergy">
        <title>Genome assembly and annotation of Periplaneta americana reveal a comprehensive cockroach allergen profile.</title>
        <authorList>
            <person name="Wang L."/>
            <person name="Xiong Q."/>
            <person name="Saelim N."/>
            <person name="Wang L."/>
            <person name="Nong W."/>
            <person name="Wan A.T."/>
            <person name="Shi M."/>
            <person name="Liu X."/>
            <person name="Cao Q."/>
            <person name="Hui J.H.L."/>
            <person name="Sookrung N."/>
            <person name="Leung T.F."/>
            <person name="Tungtrongchitr A."/>
            <person name="Tsui S.K.W."/>
        </authorList>
    </citation>
    <scope>NUCLEOTIDE SEQUENCE [LARGE SCALE GENOMIC DNA]</scope>
    <source>
        <strain evidence="24">PWHHKU_190912</strain>
    </source>
</reference>
<evidence type="ECO:0000259" key="23">
    <source>
        <dbReference type="Pfam" id="PF21222"/>
    </source>
</evidence>
<dbReference type="Pfam" id="PF21222">
    <property type="entry name" value="Lamp2_2nd"/>
    <property type="match status" value="1"/>
</dbReference>
<feature type="domain" description="Lysosome-associated membrane glycoprotein 2-like luminal" evidence="22">
    <location>
        <begin position="25"/>
        <end position="152"/>
    </location>
</feature>
<evidence type="ECO:0000256" key="14">
    <source>
        <dbReference type="ARBA" id="ARBA00023329"/>
    </source>
</evidence>
<dbReference type="Gene3D" id="2.40.160.110">
    <property type="match status" value="1"/>
</dbReference>
<comment type="subcellular location">
    <subcellularLocation>
        <location evidence="4">Cell projection</location>
        <location evidence="4">Dendrite</location>
    </subcellularLocation>
    <subcellularLocation>
        <location evidence="17">Cell projection</location>
        <location evidence="17">Growth cone membrane</location>
        <topology evidence="17">Single-pass type I membrane protein</topology>
    </subcellularLocation>
    <subcellularLocation>
        <location evidence="15">Cytoplasmic vesicle</location>
        <location evidence="15">Secretory vesicle</location>
        <location evidence="15">Synaptic vesicle membrane</location>
        <topology evidence="15">Single-pass type I membrane protein</topology>
    </subcellularLocation>
    <subcellularLocation>
        <location evidence="2">Early endosome membrane</location>
        <topology evidence="2">Single-pass type I membrane protein</topology>
    </subcellularLocation>
    <subcellularLocation>
        <location evidence="1">Endoplasmic reticulum-Golgi intermediate compartment membrane</location>
        <topology evidence="1">Single-pass type I membrane protein</topology>
    </subcellularLocation>
    <subcellularLocation>
        <location evidence="20">Membrane</location>
        <topology evidence="20">Single-pass type I membrane protein</topology>
    </subcellularLocation>
    <subcellularLocation>
        <location evidence="3">Recycling endosome</location>
    </subcellularLocation>
</comment>
<dbReference type="Pfam" id="PF01299">
    <property type="entry name" value="Lamp2-like_luminal"/>
    <property type="match status" value="1"/>
</dbReference>
<evidence type="ECO:0000256" key="17">
    <source>
        <dbReference type="ARBA" id="ARBA00060492"/>
    </source>
</evidence>
<keyword evidence="8" id="KW-0967">Endosome</keyword>
<keyword evidence="11 20" id="KW-0472">Membrane</keyword>
<keyword evidence="10" id="KW-0770">Synapse</keyword>
<dbReference type="EMBL" id="JAJSOF020000013">
    <property type="protein sequence ID" value="KAJ4443658.1"/>
    <property type="molecule type" value="Genomic_DNA"/>
</dbReference>
<dbReference type="Proteomes" id="UP001148838">
    <property type="component" value="Unassembled WGS sequence"/>
</dbReference>
<proteinExistence type="inferred from homology"/>
<gene>
    <name evidence="24" type="ORF">ANN_05333</name>
</gene>
<keyword evidence="6 20" id="KW-0812">Transmembrane</keyword>
<dbReference type="PROSITE" id="PS51407">
    <property type="entry name" value="LAMP_3"/>
    <property type="match status" value="1"/>
</dbReference>
<evidence type="ECO:0000256" key="2">
    <source>
        <dbReference type="ARBA" id="ARBA00004158"/>
    </source>
</evidence>
<evidence type="ECO:0000313" key="24">
    <source>
        <dbReference type="EMBL" id="KAJ4443658.1"/>
    </source>
</evidence>
<evidence type="ECO:0000256" key="15">
    <source>
        <dbReference type="ARBA" id="ARBA00029428"/>
    </source>
</evidence>
<evidence type="ECO:0000256" key="18">
    <source>
        <dbReference type="ARBA" id="ARBA00074379"/>
    </source>
</evidence>
<evidence type="ECO:0000256" key="7">
    <source>
        <dbReference type="ARBA" id="ARBA00022729"/>
    </source>
</evidence>
<comment type="caution">
    <text evidence="24">The sequence shown here is derived from an EMBL/GenBank/DDBJ whole genome shotgun (WGS) entry which is preliminary data.</text>
</comment>
<keyword evidence="9 21" id="KW-1133">Transmembrane helix</keyword>
<accession>A0ABQ8TCL5</accession>
<keyword evidence="12" id="KW-0325">Glycoprotein</keyword>
<sequence>MAGLCEGVIESPGSLKAICYQGHFKTEYGIFNVPKNSTATGVCGNETQILILSWLNDDNKTNSVNFIFVNKKDHFMISNITLIVNQSDSEVFPDIKDKNVTLYYSNKTEFSTPVSKSYVCAKDQKFGLEKNGTNVTVATIDVSEVQLQAFHKEKNEKFGAAENCESSSSPDIVPIAVGCALVGLVAVVLIAYLVGRRRSQARGYLSM</sequence>
<organism evidence="24 25">
    <name type="scientific">Periplaneta americana</name>
    <name type="common">American cockroach</name>
    <name type="synonym">Blatta americana</name>
    <dbReference type="NCBI Taxonomy" id="6978"/>
    <lineage>
        <taxon>Eukaryota</taxon>
        <taxon>Metazoa</taxon>
        <taxon>Ecdysozoa</taxon>
        <taxon>Arthropoda</taxon>
        <taxon>Hexapoda</taxon>
        <taxon>Insecta</taxon>
        <taxon>Pterygota</taxon>
        <taxon>Neoptera</taxon>
        <taxon>Polyneoptera</taxon>
        <taxon>Dictyoptera</taxon>
        <taxon>Blattodea</taxon>
        <taxon>Blattoidea</taxon>
        <taxon>Blattidae</taxon>
        <taxon>Blattinae</taxon>
        <taxon>Periplaneta</taxon>
    </lineage>
</organism>
<dbReference type="InterPro" id="IPR048528">
    <property type="entry name" value="Lamp2-like_luminal"/>
</dbReference>
<evidence type="ECO:0000256" key="5">
    <source>
        <dbReference type="ARBA" id="ARBA00009644"/>
    </source>
</evidence>
<evidence type="ECO:0000256" key="3">
    <source>
        <dbReference type="ARBA" id="ARBA00004172"/>
    </source>
</evidence>
<protein>
    <recommendedName>
        <fullName evidence="18">Lysosome-associated membrane glycoprotein 5</fullName>
    </recommendedName>
    <alternativeName>
        <fullName evidence="19">Lysosome-associated membrane protein 5</fullName>
    </alternativeName>
</protein>
<keyword evidence="7" id="KW-0732">Signal</keyword>
<evidence type="ECO:0000256" key="20">
    <source>
        <dbReference type="PROSITE-ProRule" id="PRU00740"/>
    </source>
</evidence>
<dbReference type="PANTHER" id="PTHR11506">
    <property type="entry name" value="LYSOSOME-ASSOCIATED MEMBRANE GLYCOPROTEIN"/>
    <property type="match status" value="1"/>
</dbReference>
<evidence type="ECO:0000313" key="25">
    <source>
        <dbReference type="Proteomes" id="UP001148838"/>
    </source>
</evidence>
<dbReference type="CDD" id="cd12087">
    <property type="entry name" value="TM_EGFR-like"/>
    <property type="match status" value="1"/>
</dbReference>
<evidence type="ECO:0000256" key="1">
    <source>
        <dbReference type="ARBA" id="ARBA00004151"/>
    </source>
</evidence>
<evidence type="ECO:0000256" key="10">
    <source>
        <dbReference type="ARBA" id="ARBA00023018"/>
    </source>
</evidence>
<comment type="caution">
    <text evidence="20">Lacks conserved residue(s) required for the propagation of feature annotation.</text>
</comment>
<evidence type="ECO:0000256" key="13">
    <source>
        <dbReference type="ARBA" id="ARBA00023273"/>
    </source>
</evidence>
<keyword evidence="14" id="KW-0968">Cytoplasmic vesicle</keyword>
<evidence type="ECO:0000256" key="16">
    <source>
        <dbReference type="ARBA" id="ARBA00053950"/>
    </source>
</evidence>
<feature type="domain" description="Lysosome-associated membrane glycoprotein 2-like transmembrane" evidence="23">
    <location>
        <begin position="173"/>
        <end position="204"/>
    </location>
</feature>
<evidence type="ECO:0000259" key="22">
    <source>
        <dbReference type="Pfam" id="PF01299"/>
    </source>
</evidence>
<evidence type="ECO:0000256" key="21">
    <source>
        <dbReference type="SAM" id="Phobius"/>
    </source>
</evidence>
<dbReference type="InterPro" id="IPR002000">
    <property type="entry name" value="Lysosome-assoc_membr_glycop"/>
</dbReference>
<dbReference type="PANTHER" id="PTHR11506:SF35">
    <property type="entry name" value="LYSOSOME-ASSOCIATED MEMBRANE GLYCOPROTEIN 5"/>
    <property type="match status" value="1"/>
</dbReference>